<dbReference type="GO" id="GO:0004364">
    <property type="term" value="F:glutathione transferase activity"/>
    <property type="evidence" value="ECO:0007669"/>
    <property type="project" value="TreeGrafter"/>
</dbReference>
<keyword evidence="3" id="KW-0808">Transferase</keyword>
<gene>
    <name evidence="3" type="ORF">PCON_06510</name>
</gene>
<dbReference type="SUPFAM" id="SSF52833">
    <property type="entry name" value="Thioredoxin-like"/>
    <property type="match status" value="1"/>
</dbReference>
<evidence type="ECO:0000313" key="4">
    <source>
        <dbReference type="Proteomes" id="UP000018144"/>
    </source>
</evidence>
<name>U4KXN2_PYROM</name>
<dbReference type="Proteomes" id="UP000018144">
    <property type="component" value="Unassembled WGS sequence"/>
</dbReference>
<dbReference type="InterPro" id="IPR036282">
    <property type="entry name" value="Glutathione-S-Trfase_C_sf"/>
</dbReference>
<dbReference type="InterPro" id="IPR036249">
    <property type="entry name" value="Thioredoxin-like_sf"/>
</dbReference>
<dbReference type="Gene3D" id="1.20.1050.10">
    <property type="match status" value="1"/>
</dbReference>
<dbReference type="PANTHER" id="PTHR11571:SF263">
    <property type="entry name" value="GLUTATHIONE S-TRANSFERASE"/>
    <property type="match status" value="1"/>
</dbReference>
<protein>
    <submittedName>
        <fullName evidence="3">Similar to Glutathione S-transferase acc. no. Q8ILQ7</fullName>
    </submittedName>
</protein>
<feature type="domain" description="GST C-terminal" evidence="2">
    <location>
        <begin position="90"/>
        <end position="230"/>
    </location>
</feature>
<dbReference type="CDD" id="cd03192">
    <property type="entry name" value="GST_C_Sigma_like"/>
    <property type="match status" value="1"/>
</dbReference>
<dbReference type="STRING" id="1076935.U4KXN2"/>
<sequence>MSTPQYQLLYWPTIPGRGEYIRLAFEVTGTPYIDTQTVPAITSLLAAGSTQLGNNPPPFAPPMLQDGPLLISQTSNILCYLGERLNLAPKDDTKYHVHQIACTALDYSDEVHNVHHPVGTGLYYEDQKEEALRAAKEFTGTRVAKFWGWFERVLEKNAKDNQGSEWMVGKELSYADLVVWQVVDGTKFAFPKAAKRVLEDCPLLVEHYERVKGLERVKSYLESERRLKYSNGIFRYYEELDL</sequence>
<proteinExistence type="predicted"/>
<dbReference type="PROSITE" id="PS50404">
    <property type="entry name" value="GST_NTER"/>
    <property type="match status" value="1"/>
</dbReference>
<dbReference type="InterPro" id="IPR004046">
    <property type="entry name" value="GST_C"/>
</dbReference>
<dbReference type="AlphaFoldDB" id="U4KXN2"/>
<dbReference type="OrthoDB" id="414243at2759"/>
<evidence type="ECO:0000313" key="3">
    <source>
        <dbReference type="EMBL" id="CCX06922.1"/>
    </source>
</evidence>
<organism evidence="3 4">
    <name type="scientific">Pyronema omphalodes (strain CBS 100304)</name>
    <name type="common">Pyronema confluens</name>
    <dbReference type="NCBI Taxonomy" id="1076935"/>
    <lineage>
        <taxon>Eukaryota</taxon>
        <taxon>Fungi</taxon>
        <taxon>Dikarya</taxon>
        <taxon>Ascomycota</taxon>
        <taxon>Pezizomycotina</taxon>
        <taxon>Pezizomycetes</taxon>
        <taxon>Pezizales</taxon>
        <taxon>Pyronemataceae</taxon>
        <taxon>Pyronema</taxon>
    </lineage>
</organism>
<dbReference type="InterPro" id="IPR004045">
    <property type="entry name" value="Glutathione_S-Trfase_N"/>
</dbReference>
<dbReference type="PANTHER" id="PTHR11571">
    <property type="entry name" value="GLUTATHIONE S-TRANSFERASE"/>
    <property type="match status" value="1"/>
</dbReference>
<keyword evidence="4" id="KW-1185">Reference proteome</keyword>
<evidence type="ECO:0000259" key="2">
    <source>
        <dbReference type="PROSITE" id="PS50405"/>
    </source>
</evidence>
<feature type="domain" description="GST N-terminal" evidence="1">
    <location>
        <begin position="5"/>
        <end position="89"/>
    </location>
</feature>
<dbReference type="eggNOG" id="ENOG502S090">
    <property type="taxonomic scope" value="Eukaryota"/>
</dbReference>
<dbReference type="PROSITE" id="PS50405">
    <property type="entry name" value="GST_CTER"/>
    <property type="match status" value="1"/>
</dbReference>
<evidence type="ECO:0000259" key="1">
    <source>
        <dbReference type="PROSITE" id="PS50404"/>
    </source>
</evidence>
<dbReference type="InterPro" id="IPR010987">
    <property type="entry name" value="Glutathione-S-Trfase_C-like"/>
</dbReference>
<accession>U4KXN2</accession>
<dbReference type="EMBL" id="HF935323">
    <property type="protein sequence ID" value="CCX06922.1"/>
    <property type="molecule type" value="Genomic_DNA"/>
</dbReference>
<dbReference type="InterPro" id="IPR050213">
    <property type="entry name" value="GST_superfamily"/>
</dbReference>
<dbReference type="Gene3D" id="3.40.30.10">
    <property type="entry name" value="Glutaredoxin"/>
    <property type="match status" value="1"/>
</dbReference>
<dbReference type="Pfam" id="PF14497">
    <property type="entry name" value="GST_C_3"/>
    <property type="match status" value="1"/>
</dbReference>
<dbReference type="GO" id="GO:0006749">
    <property type="term" value="P:glutathione metabolic process"/>
    <property type="evidence" value="ECO:0007669"/>
    <property type="project" value="TreeGrafter"/>
</dbReference>
<dbReference type="SUPFAM" id="SSF47616">
    <property type="entry name" value="GST C-terminal domain-like"/>
    <property type="match status" value="1"/>
</dbReference>
<reference evidence="3 4" key="1">
    <citation type="journal article" date="2013" name="PLoS Genet.">
        <title>The genome and development-dependent transcriptomes of Pyronema confluens: a window into fungal evolution.</title>
        <authorList>
            <person name="Traeger S."/>
            <person name="Altegoer F."/>
            <person name="Freitag M."/>
            <person name="Gabaldon T."/>
            <person name="Kempken F."/>
            <person name="Kumar A."/>
            <person name="Marcet-Houben M."/>
            <person name="Poggeler S."/>
            <person name="Stajich J.E."/>
            <person name="Nowrousian M."/>
        </authorList>
    </citation>
    <scope>NUCLEOTIDE SEQUENCE [LARGE SCALE GENOMIC DNA]</scope>
    <source>
        <strain evidence="4">CBS 100304</strain>
        <tissue evidence="3">Vegetative mycelium</tissue>
    </source>
</reference>